<dbReference type="EMBL" id="LNIX01000014">
    <property type="protein sequence ID" value="OXA46754.1"/>
    <property type="molecule type" value="Genomic_DNA"/>
</dbReference>
<dbReference type="GO" id="GO:0003887">
    <property type="term" value="F:DNA-directed DNA polymerase activity"/>
    <property type="evidence" value="ECO:0007669"/>
    <property type="project" value="TreeGrafter"/>
</dbReference>
<evidence type="ECO:0000256" key="3">
    <source>
        <dbReference type="ARBA" id="ARBA00022723"/>
    </source>
</evidence>
<sequence length="487" mass="55238">MDDEYWSKVGSGCTSSVRGILDMDAFELQIHLRLRHPPEEARDIYLNRPCILVHPTTPRIISVNYIAKNVYGISRDKDSVKEALRKCQDLMVVKKNSLQIPTGPSPSNPMVEKAEVEELIRSSDAVLDAIVEWRKMGGLRIILSNVSNDETFLDLAEEVDIRMRKNPALLVNGETIGQNTHMEGKTKFKGPAIAFRYHNVHSENMDQYSEERRLIVGAIILEEFRKYVFKQTGLEASGGVAVNNLVAKLACSLHKPGGMTIILPNGFPRISKRIPIEKVPTWGGQVGKTLKECFGRNMFDLTQIPVKLMSTKTGLGYETCKRISNMAHGIYFEELREKLMKETLTVGISNLRAATLWYSNLDRLRYVVKELLVELCGRLEREERRHRRKADSVRVEFQLNPKGHRGQALPNRGFTLNQPEFVRLLASPTNVRVQDLEWLLDRVFENYSATILQEFRAATIVKISLHVPSFSSLCPSVPDPQTIAHAF</sequence>
<dbReference type="InterPro" id="IPR001126">
    <property type="entry name" value="UmuC"/>
</dbReference>
<organism evidence="8 9">
    <name type="scientific">Folsomia candida</name>
    <name type="common">Springtail</name>
    <dbReference type="NCBI Taxonomy" id="158441"/>
    <lineage>
        <taxon>Eukaryota</taxon>
        <taxon>Metazoa</taxon>
        <taxon>Ecdysozoa</taxon>
        <taxon>Arthropoda</taxon>
        <taxon>Hexapoda</taxon>
        <taxon>Collembola</taxon>
        <taxon>Entomobryomorpha</taxon>
        <taxon>Isotomoidea</taxon>
        <taxon>Isotomidae</taxon>
        <taxon>Proisotominae</taxon>
        <taxon>Folsomia</taxon>
    </lineage>
</organism>
<dbReference type="OMA" id="QNTHMEG"/>
<keyword evidence="6" id="KW-0539">Nucleus</keyword>
<keyword evidence="9" id="KW-1185">Reference proteome</keyword>
<dbReference type="GO" id="GO:0009314">
    <property type="term" value="P:response to radiation"/>
    <property type="evidence" value="ECO:0007669"/>
    <property type="project" value="TreeGrafter"/>
</dbReference>
<dbReference type="InterPro" id="IPR052230">
    <property type="entry name" value="DNA_polymerase_eta"/>
</dbReference>
<dbReference type="PANTHER" id="PTHR45873">
    <property type="entry name" value="DNA POLYMERASE ETA"/>
    <property type="match status" value="1"/>
</dbReference>
<dbReference type="OrthoDB" id="1747274at2759"/>
<dbReference type="GO" id="GO:0046872">
    <property type="term" value="F:metal ion binding"/>
    <property type="evidence" value="ECO:0007669"/>
    <property type="project" value="UniProtKB-KW"/>
</dbReference>
<evidence type="ECO:0000256" key="2">
    <source>
        <dbReference type="ARBA" id="ARBA00022679"/>
    </source>
</evidence>
<keyword evidence="3" id="KW-0479">Metal-binding</keyword>
<evidence type="ECO:0000256" key="5">
    <source>
        <dbReference type="ARBA" id="ARBA00023204"/>
    </source>
</evidence>
<keyword evidence="5" id="KW-0234">DNA repair</keyword>
<dbReference type="SUPFAM" id="SSF56672">
    <property type="entry name" value="DNA/RNA polymerases"/>
    <property type="match status" value="1"/>
</dbReference>
<name>A0A226DPJ0_FOLCA</name>
<dbReference type="Proteomes" id="UP000198287">
    <property type="component" value="Unassembled WGS sequence"/>
</dbReference>
<reference evidence="8 9" key="1">
    <citation type="submission" date="2015-12" db="EMBL/GenBank/DDBJ databases">
        <title>The genome of Folsomia candida.</title>
        <authorList>
            <person name="Faddeeva A."/>
            <person name="Derks M.F."/>
            <person name="Anvar Y."/>
            <person name="Smit S."/>
            <person name="Van Straalen N."/>
            <person name="Roelofs D."/>
        </authorList>
    </citation>
    <scope>NUCLEOTIDE SEQUENCE [LARGE SCALE GENOMIC DNA]</scope>
    <source>
        <strain evidence="8 9">VU population</strain>
        <tissue evidence="8">Whole body</tissue>
    </source>
</reference>
<dbReference type="GO" id="GO:0035861">
    <property type="term" value="C:site of double-strand break"/>
    <property type="evidence" value="ECO:0007669"/>
    <property type="project" value="TreeGrafter"/>
</dbReference>
<dbReference type="InterPro" id="IPR043502">
    <property type="entry name" value="DNA/RNA_pol_sf"/>
</dbReference>
<comment type="subcellular location">
    <subcellularLocation>
        <location evidence="1">Nucleus</location>
    </subcellularLocation>
</comment>
<feature type="domain" description="UmuC" evidence="7">
    <location>
        <begin position="21"/>
        <end position="283"/>
    </location>
</feature>
<comment type="caution">
    <text evidence="8">The sequence shown here is derived from an EMBL/GenBank/DDBJ whole genome shotgun (WGS) entry which is preliminary data.</text>
</comment>
<proteinExistence type="predicted"/>
<dbReference type="InterPro" id="IPR043128">
    <property type="entry name" value="Rev_trsase/Diguanyl_cyclase"/>
</dbReference>
<dbReference type="AlphaFoldDB" id="A0A226DPJ0"/>
<protein>
    <submittedName>
        <fullName evidence="8">DNA polymerase eta</fullName>
    </submittedName>
</protein>
<dbReference type="PROSITE" id="PS50173">
    <property type="entry name" value="UMUC"/>
    <property type="match status" value="1"/>
</dbReference>
<evidence type="ECO:0000256" key="4">
    <source>
        <dbReference type="ARBA" id="ARBA00022763"/>
    </source>
</evidence>
<keyword evidence="2" id="KW-0808">Transferase</keyword>
<evidence type="ECO:0000313" key="8">
    <source>
        <dbReference type="EMBL" id="OXA46754.1"/>
    </source>
</evidence>
<evidence type="ECO:0000313" key="9">
    <source>
        <dbReference type="Proteomes" id="UP000198287"/>
    </source>
</evidence>
<dbReference type="PANTHER" id="PTHR45873:SF1">
    <property type="entry name" value="DNA POLYMERASE ETA"/>
    <property type="match status" value="1"/>
</dbReference>
<dbReference type="Gene3D" id="3.30.70.270">
    <property type="match status" value="1"/>
</dbReference>
<evidence type="ECO:0000256" key="1">
    <source>
        <dbReference type="ARBA" id="ARBA00004123"/>
    </source>
</evidence>
<dbReference type="STRING" id="158441.A0A226DPJ0"/>
<dbReference type="GO" id="GO:0006281">
    <property type="term" value="P:DNA repair"/>
    <property type="evidence" value="ECO:0007669"/>
    <property type="project" value="UniProtKB-KW"/>
</dbReference>
<evidence type="ECO:0000256" key="6">
    <source>
        <dbReference type="ARBA" id="ARBA00023242"/>
    </source>
</evidence>
<dbReference type="GO" id="GO:0005634">
    <property type="term" value="C:nucleus"/>
    <property type="evidence" value="ECO:0007669"/>
    <property type="project" value="UniProtKB-SubCell"/>
</dbReference>
<gene>
    <name evidence="8" type="ORF">Fcan01_18546</name>
</gene>
<dbReference type="GO" id="GO:0042276">
    <property type="term" value="P:error-prone translesion synthesis"/>
    <property type="evidence" value="ECO:0007669"/>
    <property type="project" value="TreeGrafter"/>
</dbReference>
<keyword evidence="4" id="KW-0227">DNA damage</keyword>
<evidence type="ECO:0000259" key="7">
    <source>
        <dbReference type="PROSITE" id="PS50173"/>
    </source>
</evidence>
<dbReference type="GO" id="GO:0005657">
    <property type="term" value="C:replication fork"/>
    <property type="evidence" value="ECO:0007669"/>
    <property type="project" value="TreeGrafter"/>
</dbReference>
<accession>A0A226DPJ0</accession>
<dbReference type="Pfam" id="PF00817">
    <property type="entry name" value="IMS"/>
    <property type="match status" value="1"/>
</dbReference>